<evidence type="ECO:0000313" key="3">
    <source>
        <dbReference type="Proteomes" id="UP000035199"/>
    </source>
</evidence>
<dbReference type="EMBL" id="CP011542">
    <property type="protein sequence ID" value="AKK06452.1"/>
    <property type="molecule type" value="Genomic_DNA"/>
</dbReference>
<protein>
    <submittedName>
        <fullName evidence="2">Uncharacterized protein</fullName>
    </submittedName>
</protein>
<keyword evidence="1" id="KW-1133">Transmembrane helix</keyword>
<keyword evidence="1" id="KW-0812">Transmembrane</keyword>
<dbReference type="PATRIC" id="fig|571915.4.peg.2272"/>
<accession>A0A0G3H5L5</accession>
<keyword evidence="1" id="KW-0472">Membrane</keyword>
<dbReference type="KEGG" id="cmv:CMUST_10680"/>
<sequence length="66" mass="6927">MGVMSEARLYLVGSIVMGIAAIVVLFAHNYLAASAMLMSSALAGQHHRVLKHGMNGGYPQNNADVA</sequence>
<organism evidence="2 3">
    <name type="scientific">Corynebacterium mustelae</name>
    <dbReference type="NCBI Taxonomy" id="571915"/>
    <lineage>
        <taxon>Bacteria</taxon>
        <taxon>Bacillati</taxon>
        <taxon>Actinomycetota</taxon>
        <taxon>Actinomycetes</taxon>
        <taxon>Mycobacteriales</taxon>
        <taxon>Corynebacteriaceae</taxon>
        <taxon>Corynebacterium</taxon>
    </lineage>
</organism>
<feature type="transmembrane region" description="Helical" evidence="1">
    <location>
        <begin position="9"/>
        <end position="31"/>
    </location>
</feature>
<reference evidence="3" key="2">
    <citation type="submission" date="2015-05" db="EMBL/GenBank/DDBJ databases">
        <title>Complete genome sequence of Corynebacterium mustelae DSM 45274, isolated from various tissues of a male ferret with lethal sepsis.</title>
        <authorList>
            <person name="Ruckert C."/>
            <person name="Albersmeier A."/>
            <person name="Winkler A."/>
            <person name="Tauch A."/>
        </authorList>
    </citation>
    <scope>NUCLEOTIDE SEQUENCE [LARGE SCALE GENOMIC DNA]</scope>
    <source>
        <strain evidence="3">DSM 45274</strain>
    </source>
</reference>
<gene>
    <name evidence="2" type="ORF">CMUST_10680</name>
</gene>
<proteinExistence type="predicted"/>
<reference evidence="2 3" key="1">
    <citation type="journal article" date="2015" name="Genome Announc.">
        <title>Complete Genome Sequence of the Type Strain Corynebacterium mustelae DSM 45274, Isolated from Various Tissues of a Male Ferret with Lethal Sepsis.</title>
        <authorList>
            <person name="Ruckert C."/>
            <person name="Eimer J."/>
            <person name="Winkler A."/>
            <person name="Tauch A."/>
        </authorList>
    </citation>
    <scope>NUCLEOTIDE SEQUENCE [LARGE SCALE GENOMIC DNA]</scope>
    <source>
        <strain evidence="2 3">DSM 45274</strain>
    </source>
</reference>
<keyword evidence="3" id="KW-1185">Reference proteome</keyword>
<dbReference type="AlphaFoldDB" id="A0A0G3H5L5"/>
<evidence type="ECO:0000313" key="2">
    <source>
        <dbReference type="EMBL" id="AKK06452.1"/>
    </source>
</evidence>
<name>A0A0G3H5L5_9CORY</name>
<dbReference type="Proteomes" id="UP000035199">
    <property type="component" value="Chromosome"/>
</dbReference>
<evidence type="ECO:0000256" key="1">
    <source>
        <dbReference type="SAM" id="Phobius"/>
    </source>
</evidence>